<dbReference type="AlphaFoldDB" id="A0A9W6CEW3"/>
<evidence type="ECO:0000256" key="1">
    <source>
        <dbReference type="SAM" id="SignalP"/>
    </source>
</evidence>
<keyword evidence="1" id="KW-0732">Signal</keyword>
<evidence type="ECO:0000313" key="3">
    <source>
        <dbReference type="Proteomes" id="UP001145094"/>
    </source>
</evidence>
<organism evidence="2 3">
    <name type="scientific">Sellimonas catena</name>
    <dbReference type="NCBI Taxonomy" id="2994035"/>
    <lineage>
        <taxon>Bacteria</taxon>
        <taxon>Bacillati</taxon>
        <taxon>Bacillota</taxon>
        <taxon>Clostridia</taxon>
        <taxon>Lachnospirales</taxon>
        <taxon>Lachnospiraceae</taxon>
        <taxon>Sellimonas</taxon>
    </lineage>
</organism>
<proteinExistence type="predicted"/>
<gene>
    <name evidence="2" type="ORF">Selli2_22480</name>
</gene>
<dbReference type="EMBL" id="BSCH01000014">
    <property type="protein sequence ID" value="GLG90821.1"/>
    <property type="molecule type" value="Genomic_DNA"/>
</dbReference>
<reference evidence="2" key="1">
    <citation type="submission" date="2022-11" db="EMBL/GenBank/DDBJ databases">
        <title>Draft genome sequence of Sellimonas catena strain 18CBH55.</title>
        <authorList>
            <person name="Atsushi H."/>
            <person name="Moriya O."/>
            <person name="Mitsuo S."/>
        </authorList>
    </citation>
    <scope>NUCLEOTIDE SEQUENCE</scope>
    <source>
        <strain evidence="2">18CBH55</strain>
    </source>
</reference>
<feature type="chain" id="PRO_5040791196" evidence="1">
    <location>
        <begin position="30"/>
        <end position="214"/>
    </location>
</feature>
<comment type="caution">
    <text evidence="2">The sequence shown here is derived from an EMBL/GenBank/DDBJ whole genome shotgun (WGS) entry which is preliminary data.</text>
</comment>
<reference evidence="2" key="3">
    <citation type="journal article" date="2023" name="Int. J. Syst. Evol. Microbiol.">
        <title>Sellimonas catena sp. nov., isolated from human faeces.</title>
        <authorList>
            <person name="Hisatomi A."/>
            <person name="Ohkuma M."/>
            <person name="Sakamoto M."/>
        </authorList>
    </citation>
    <scope>NUCLEOTIDE SEQUENCE</scope>
    <source>
        <strain evidence="2">18CBH55</strain>
    </source>
</reference>
<evidence type="ECO:0000313" key="2">
    <source>
        <dbReference type="EMBL" id="GLG90821.1"/>
    </source>
</evidence>
<dbReference type="RefSeq" id="WP_281845500.1">
    <property type="nucleotide sequence ID" value="NZ_BSCH01000014.1"/>
</dbReference>
<feature type="signal peptide" evidence="1">
    <location>
        <begin position="1"/>
        <end position="29"/>
    </location>
</feature>
<reference evidence="2" key="2">
    <citation type="submission" date="2022-11" db="EMBL/GenBank/DDBJ databases">
        <title>Draft genome sequence of Sellimonas catena strain 18CBH55.</title>
        <authorList>
            <person name="Hisatomi A."/>
            <person name="Ohkuma M."/>
            <person name="Sakamoto M."/>
        </authorList>
    </citation>
    <scope>NUCLEOTIDE SEQUENCE</scope>
    <source>
        <strain evidence="2">18CBH55</strain>
    </source>
</reference>
<protein>
    <submittedName>
        <fullName evidence="2">Uncharacterized protein</fullName>
    </submittedName>
</protein>
<sequence>MKSRKFLTVSLCGAVCLSLAGVTYAGAQAADMPKTSAEETAQMSSTDIFFNDVDGISTDGENWVAEADYEKNNPTPDVEWWTAGEYEKWIAEQKKELEALIGTGDGWYDGQGVFHEWTRESVDAAIAQYQETLESIKNGTLYSKDSEDDGDSYAMIPPTEDVESDYSVDVIRENGESVHIGGYSSDEELDQALENAVHSGQMTQDEADAARLGL</sequence>
<accession>A0A9W6CEW3</accession>
<name>A0A9W6CEW3_9FIRM</name>
<dbReference type="Proteomes" id="UP001145094">
    <property type="component" value="Unassembled WGS sequence"/>
</dbReference>